<evidence type="ECO:0000313" key="1">
    <source>
        <dbReference type="EMBL" id="HIR10303.1"/>
    </source>
</evidence>
<dbReference type="AlphaFoldDB" id="A0A9D1A9B4"/>
<dbReference type="GO" id="GO:0006261">
    <property type="term" value="P:DNA-templated DNA replication"/>
    <property type="evidence" value="ECO:0007669"/>
    <property type="project" value="TreeGrafter"/>
</dbReference>
<dbReference type="EMBL" id="DVGD01000256">
    <property type="protein sequence ID" value="HIR10303.1"/>
    <property type="molecule type" value="Genomic_DNA"/>
</dbReference>
<proteinExistence type="predicted"/>
<dbReference type="Pfam" id="PF13177">
    <property type="entry name" value="DNA_pol3_delta2"/>
    <property type="match status" value="1"/>
</dbReference>
<sequence>MGFSQLLGNEHLKAQLSAAFAHDKLSHCFLLTGPEGSGKHTLARLLAAAMECEGKDRPCCACAACRKVLSDIHPDVITVDTPERKTVPVERIRALQADAYIRPNEGARKVYLLPRAQALTESAQNALLKLIEEPPPYGVFLLLTDNPEKLLPTVRSRCQLLRLSPLSPAQALPALKERFPGRDEATLLSALRQGGGYLGPAAALLEDEALTQETAALVKALASRDSLALTTVLAGLERRSREELTALLLEWKSLFTRALTSRTGLLASKEAAALAAALSASALYRGAKAVDRGLEAAASNVGAGHLCGYLAAELTEAVTR</sequence>
<protein>
    <submittedName>
        <fullName evidence="1">DNA polymerase III subunit delta</fullName>
    </submittedName>
</protein>
<name>A0A9D1A9B4_9FIRM</name>
<organism evidence="1 2">
    <name type="scientific">Candidatus Avoscillospira stercoripullorum</name>
    <dbReference type="NCBI Taxonomy" id="2840709"/>
    <lineage>
        <taxon>Bacteria</taxon>
        <taxon>Bacillati</taxon>
        <taxon>Bacillota</taxon>
        <taxon>Clostridia</taxon>
        <taxon>Eubacteriales</taxon>
        <taxon>Oscillospiraceae</taxon>
        <taxon>Oscillospiraceae incertae sedis</taxon>
        <taxon>Candidatus Avoscillospira</taxon>
    </lineage>
</organism>
<dbReference type="PANTHER" id="PTHR11669">
    <property type="entry name" value="REPLICATION FACTOR C / DNA POLYMERASE III GAMMA-TAU SUBUNIT"/>
    <property type="match status" value="1"/>
</dbReference>
<dbReference type="SUPFAM" id="SSF52540">
    <property type="entry name" value="P-loop containing nucleoside triphosphate hydrolases"/>
    <property type="match status" value="1"/>
</dbReference>
<dbReference type="InterPro" id="IPR027417">
    <property type="entry name" value="P-loop_NTPase"/>
</dbReference>
<dbReference type="Proteomes" id="UP000824258">
    <property type="component" value="Unassembled WGS sequence"/>
</dbReference>
<dbReference type="PANTHER" id="PTHR11669:SF8">
    <property type="entry name" value="DNA POLYMERASE III SUBUNIT DELTA"/>
    <property type="match status" value="1"/>
</dbReference>
<dbReference type="Gene3D" id="3.40.50.300">
    <property type="entry name" value="P-loop containing nucleotide triphosphate hydrolases"/>
    <property type="match status" value="1"/>
</dbReference>
<dbReference type="InterPro" id="IPR050238">
    <property type="entry name" value="DNA_Rep/Repair_Clamp_Loader"/>
</dbReference>
<gene>
    <name evidence="1" type="ORF">IAA70_07850</name>
</gene>
<reference evidence="1" key="2">
    <citation type="journal article" date="2021" name="PeerJ">
        <title>Extensive microbial diversity within the chicken gut microbiome revealed by metagenomics and culture.</title>
        <authorList>
            <person name="Gilroy R."/>
            <person name="Ravi A."/>
            <person name="Getino M."/>
            <person name="Pursley I."/>
            <person name="Horton D.L."/>
            <person name="Alikhan N.F."/>
            <person name="Baker D."/>
            <person name="Gharbi K."/>
            <person name="Hall N."/>
            <person name="Watson M."/>
            <person name="Adriaenssens E.M."/>
            <person name="Foster-Nyarko E."/>
            <person name="Jarju S."/>
            <person name="Secka A."/>
            <person name="Antonio M."/>
            <person name="Oren A."/>
            <person name="Chaudhuri R.R."/>
            <person name="La Ragione R."/>
            <person name="Hildebrand F."/>
            <person name="Pallen M.J."/>
        </authorList>
    </citation>
    <scope>NUCLEOTIDE SEQUENCE</scope>
    <source>
        <strain evidence="1">ChiHjej9B8-7071</strain>
    </source>
</reference>
<accession>A0A9D1A9B4</accession>
<comment type="caution">
    <text evidence="1">The sequence shown here is derived from an EMBL/GenBank/DDBJ whole genome shotgun (WGS) entry which is preliminary data.</text>
</comment>
<evidence type="ECO:0000313" key="2">
    <source>
        <dbReference type="Proteomes" id="UP000824258"/>
    </source>
</evidence>
<reference evidence="1" key="1">
    <citation type="submission" date="2020-10" db="EMBL/GenBank/DDBJ databases">
        <authorList>
            <person name="Gilroy R."/>
        </authorList>
    </citation>
    <scope>NUCLEOTIDE SEQUENCE</scope>
    <source>
        <strain evidence="1">ChiHjej9B8-7071</strain>
    </source>
</reference>